<dbReference type="EMBL" id="QNUL01000002">
    <property type="protein sequence ID" value="REA63602.1"/>
    <property type="molecule type" value="Genomic_DNA"/>
</dbReference>
<proteinExistence type="predicted"/>
<sequence>MFSTLFNPVRVLIFPLFAACVFSCSRSKDIPPSEITEINPTTAFEIYDSLTSAEGTVIKNMQIDRTVYTYNGDYPPVSYKIKSVYSYEYDQKSRLVKCVYNADDYRRTRTTQLEYGLDGLISKVTMNWYTPQGTPGKDMVWIFRKENGVSKITPAGTSVPFFPPVNPANDDYKNLVMIGADNKIIQMGGTENGFMSNYSSFSYDNENNIKQIIFSSVTTEGQQLHIPSLAGLEYTKYVRSPFTSSSFALVHHFTQYSGFSPSSDMLDFGVNMPVKTYTHEIIREESPSSRFGYRYGKSDYDFHYDFVYRYNLKKFPVSAVKKAGYAGKQVAYVDSIHFQYQ</sequence>
<evidence type="ECO:0000313" key="3">
    <source>
        <dbReference type="Proteomes" id="UP000256373"/>
    </source>
</evidence>
<evidence type="ECO:0000256" key="1">
    <source>
        <dbReference type="SAM" id="SignalP"/>
    </source>
</evidence>
<comment type="caution">
    <text evidence="2">The sequence shown here is derived from an EMBL/GenBank/DDBJ whole genome shotgun (WGS) entry which is preliminary data.</text>
</comment>
<organism evidence="2 3">
    <name type="scientific">Dyadobacter luteus</name>
    <dbReference type="NCBI Taxonomy" id="2259619"/>
    <lineage>
        <taxon>Bacteria</taxon>
        <taxon>Pseudomonadati</taxon>
        <taxon>Bacteroidota</taxon>
        <taxon>Cytophagia</taxon>
        <taxon>Cytophagales</taxon>
        <taxon>Spirosomataceae</taxon>
        <taxon>Dyadobacter</taxon>
    </lineage>
</organism>
<name>A0A3D8YFZ5_9BACT</name>
<gene>
    <name evidence="2" type="ORF">DSL64_03930</name>
</gene>
<dbReference type="AlphaFoldDB" id="A0A3D8YFZ5"/>
<accession>A0A3D8YFZ5</accession>
<keyword evidence="1" id="KW-0732">Signal</keyword>
<protein>
    <recommendedName>
        <fullName evidence="4">DUF4595 domain-containing protein</fullName>
    </recommendedName>
</protein>
<evidence type="ECO:0008006" key="4">
    <source>
        <dbReference type="Google" id="ProtNLM"/>
    </source>
</evidence>
<reference evidence="2 3" key="1">
    <citation type="submission" date="2018-07" db="EMBL/GenBank/DDBJ databases">
        <title>Dyadobacter roseus sp. nov., isolated from rose rhizosphere soil.</title>
        <authorList>
            <person name="Chen L."/>
        </authorList>
    </citation>
    <scope>NUCLEOTIDE SEQUENCE [LARGE SCALE GENOMIC DNA]</scope>
    <source>
        <strain evidence="2 3">RS19</strain>
    </source>
</reference>
<feature type="chain" id="PRO_5017609367" description="DUF4595 domain-containing protein" evidence="1">
    <location>
        <begin position="19"/>
        <end position="341"/>
    </location>
</feature>
<evidence type="ECO:0000313" key="2">
    <source>
        <dbReference type="EMBL" id="REA63602.1"/>
    </source>
</evidence>
<dbReference type="RefSeq" id="WP_115829350.1">
    <property type="nucleotide sequence ID" value="NZ_QNUL01000002.1"/>
</dbReference>
<keyword evidence="3" id="KW-1185">Reference proteome</keyword>
<feature type="signal peptide" evidence="1">
    <location>
        <begin position="1"/>
        <end position="18"/>
    </location>
</feature>
<dbReference type="Proteomes" id="UP000256373">
    <property type="component" value="Unassembled WGS sequence"/>
</dbReference>